<feature type="region of interest" description="Disordered" evidence="2">
    <location>
        <begin position="1"/>
        <end position="50"/>
    </location>
</feature>
<comment type="similarity">
    <text evidence="1">Belongs to the UPF0098 family.</text>
</comment>
<dbReference type="PANTHER" id="PTHR30289:SF1">
    <property type="entry name" value="PEBP (PHOSPHATIDYLETHANOLAMINE-BINDING PROTEIN) FAMILY PROTEIN"/>
    <property type="match status" value="1"/>
</dbReference>
<dbReference type="PANTHER" id="PTHR30289">
    <property type="entry name" value="UNCHARACTERIZED PROTEIN YBCL-RELATED"/>
    <property type="match status" value="1"/>
</dbReference>
<name>A0A8J3BJY8_9ACTN</name>
<protein>
    <submittedName>
        <fullName evidence="3">PEBP family protein</fullName>
    </submittedName>
</protein>
<dbReference type="Pfam" id="PF01161">
    <property type="entry name" value="PBP"/>
    <property type="match status" value="1"/>
</dbReference>
<dbReference type="CDD" id="cd00865">
    <property type="entry name" value="PEBP_bact_arch"/>
    <property type="match status" value="1"/>
</dbReference>
<dbReference type="InterPro" id="IPR008914">
    <property type="entry name" value="PEBP"/>
</dbReference>
<organism evidence="3 4">
    <name type="scientific">Pilimelia terevasa</name>
    <dbReference type="NCBI Taxonomy" id="53372"/>
    <lineage>
        <taxon>Bacteria</taxon>
        <taxon>Bacillati</taxon>
        <taxon>Actinomycetota</taxon>
        <taxon>Actinomycetes</taxon>
        <taxon>Micromonosporales</taxon>
        <taxon>Micromonosporaceae</taxon>
        <taxon>Pilimelia</taxon>
    </lineage>
</organism>
<dbReference type="Gene3D" id="3.90.280.10">
    <property type="entry name" value="PEBP-like"/>
    <property type="match status" value="1"/>
</dbReference>
<dbReference type="InterPro" id="IPR005247">
    <property type="entry name" value="YbhB_YbcL/LppC-like"/>
</dbReference>
<dbReference type="InterPro" id="IPR036610">
    <property type="entry name" value="PEBP-like_sf"/>
</dbReference>
<comment type="caution">
    <text evidence="3">The sequence shown here is derived from an EMBL/GenBank/DDBJ whole genome shotgun (WGS) entry which is preliminary data.</text>
</comment>
<gene>
    <name evidence="3" type="ORF">GCM10010124_10560</name>
</gene>
<proteinExistence type="inferred from homology"/>
<evidence type="ECO:0000256" key="1">
    <source>
        <dbReference type="ARBA" id="ARBA00007120"/>
    </source>
</evidence>
<keyword evidence="4" id="KW-1185">Reference proteome</keyword>
<reference evidence="3" key="1">
    <citation type="journal article" date="2014" name="Int. J. Syst. Evol. Microbiol.">
        <title>Complete genome sequence of Corynebacterium casei LMG S-19264T (=DSM 44701T), isolated from a smear-ripened cheese.</title>
        <authorList>
            <consortium name="US DOE Joint Genome Institute (JGI-PGF)"/>
            <person name="Walter F."/>
            <person name="Albersmeier A."/>
            <person name="Kalinowski J."/>
            <person name="Ruckert C."/>
        </authorList>
    </citation>
    <scope>NUCLEOTIDE SEQUENCE</scope>
    <source>
        <strain evidence="3">JCM 3091</strain>
    </source>
</reference>
<dbReference type="EMBL" id="BMQC01000003">
    <property type="protein sequence ID" value="GGK19836.1"/>
    <property type="molecule type" value="Genomic_DNA"/>
</dbReference>
<accession>A0A8J3BJY8</accession>
<dbReference type="RefSeq" id="WP_189113059.1">
    <property type="nucleotide sequence ID" value="NZ_BMQC01000003.1"/>
</dbReference>
<evidence type="ECO:0000256" key="2">
    <source>
        <dbReference type="SAM" id="MobiDB-lite"/>
    </source>
</evidence>
<sequence>MTRSDAPRTPGVAFPYESPPPGVPGSRLTVRSGAFPDNGALPDHLSRRGGNVSPPLAWDGVPDTAEELILLCEDPDAPGPQPFLHWLVTGIDPRTSGIPEGEVPAGAREWPNGYGETGWGGPQPPVGDGPHRYYFRLIAVDAPLDLPAEPHVDDVERALAGHALAGAATVGMFAR</sequence>
<dbReference type="SUPFAM" id="SSF49777">
    <property type="entry name" value="PEBP-like"/>
    <property type="match status" value="1"/>
</dbReference>
<reference evidence="3" key="2">
    <citation type="submission" date="2020-09" db="EMBL/GenBank/DDBJ databases">
        <authorList>
            <person name="Sun Q."/>
            <person name="Ohkuma M."/>
        </authorList>
    </citation>
    <scope>NUCLEOTIDE SEQUENCE</scope>
    <source>
        <strain evidence="3">JCM 3091</strain>
    </source>
</reference>
<dbReference type="NCBIfam" id="TIGR00481">
    <property type="entry name" value="YbhB/YbcL family Raf kinase inhibitor-like protein"/>
    <property type="match status" value="1"/>
</dbReference>
<dbReference type="AlphaFoldDB" id="A0A8J3BJY8"/>
<evidence type="ECO:0000313" key="3">
    <source>
        <dbReference type="EMBL" id="GGK19836.1"/>
    </source>
</evidence>
<evidence type="ECO:0000313" key="4">
    <source>
        <dbReference type="Proteomes" id="UP000662200"/>
    </source>
</evidence>
<dbReference type="Proteomes" id="UP000662200">
    <property type="component" value="Unassembled WGS sequence"/>
</dbReference>